<feature type="signal peptide" evidence="1">
    <location>
        <begin position="1"/>
        <end position="21"/>
    </location>
</feature>
<feature type="domain" description="NigD-like N-terminal OB" evidence="2">
    <location>
        <begin position="38"/>
        <end position="110"/>
    </location>
</feature>
<dbReference type="RefSeq" id="WP_025816357.1">
    <property type="nucleotide sequence ID" value="NZ_BAIZ01000023.1"/>
</dbReference>
<keyword evidence="1" id="KW-0732">Signal</keyword>
<gene>
    <name evidence="4" type="ORF">EJ73_01473</name>
</gene>
<keyword evidence="5" id="KW-1185">Reference proteome</keyword>
<dbReference type="Pfam" id="PF17415">
    <property type="entry name" value="NigD_C"/>
    <property type="match status" value="1"/>
</dbReference>
<dbReference type="STRING" id="1122991.GCA_000613445_01453"/>
<evidence type="ECO:0000259" key="3">
    <source>
        <dbReference type="Pfam" id="PF17415"/>
    </source>
</evidence>
<dbReference type="InterPro" id="IPR035376">
    <property type="entry name" value="NigD_C"/>
</dbReference>
<dbReference type="Proteomes" id="UP000248314">
    <property type="component" value="Unassembled WGS sequence"/>
</dbReference>
<dbReference type="PROSITE" id="PS51257">
    <property type="entry name" value="PROKAR_LIPOPROTEIN"/>
    <property type="match status" value="1"/>
</dbReference>
<accession>A0A318HTY5</accession>
<dbReference type="OrthoDB" id="1016751at2"/>
<dbReference type="Pfam" id="PF12667">
    <property type="entry name" value="NigD_N"/>
    <property type="match status" value="1"/>
</dbReference>
<dbReference type="AlphaFoldDB" id="A0A318HTY5"/>
<comment type="caution">
    <text evidence="4">The sequence shown here is derived from an EMBL/GenBank/DDBJ whole genome shotgun (WGS) entry which is preliminary data.</text>
</comment>
<evidence type="ECO:0000259" key="2">
    <source>
        <dbReference type="Pfam" id="PF12667"/>
    </source>
</evidence>
<evidence type="ECO:0000313" key="4">
    <source>
        <dbReference type="EMBL" id="PXX21888.1"/>
    </source>
</evidence>
<feature type="chain" id="PRO_5016324088" evidence="1">
    <location>
        <begin position="22"/>
        <end position="256"/>
    </location>
</feature>
<dbReference type="Gene3D" id="2.60.40.2370">
    <property type="entry name" value="NigD-like, C-terminal beta sandwich domain"/>
    <property type="match status" value="1"/>
</dbReference>
<dbReference type="InterPro" id="IPR024299">
    <property type="entry name" value="NigD-like_OB_dom"/>
</dbReference>
<proteinExistence type="predicted"/>
<protein>
    <submittedName>
        <fullName evidence="4">NigD-like protein</fullName>
    </submittedName>
</protein>
<sequence>MKHRHSWLALASIIVTLLAFAACQDNNEEGKLAYPTALVTVKPGTGTTPFILQLNDSTSLMPYNMRTSPFGDKEVRALVNYDVMYSVGQRSGGAPVKDATFVTINWIDSIRTKWMAPNLGDRNVKLYGDDPLEVVDDWVSIAEDGYLTLRFRTRWNGKVRHVLNLVATSDNDNIYKVRLYHDAKGDLYGQTGDGLIAFRLDNLPYTGEKYVWLTLEWNSYSGKKTARFKYSTRENSVITPTKLATFAAPVQITNVD</sequence>
<evidence type="ECO:0000313" key="5">
    <source>
        <dbReference type="Proteomes" id="UP000248314"/>
    </source>
</evidence>
<dbReference type="InterPro" id="IPR038143">
    <property type="entry name" value="NigD-like_C_dom_sf"/>
</dbReference>
<dbReference type="EMBL" id="QJJX01000015">
    <property type="protein sequence ID" value="PXX21888.1"/>
    <property type="molecule type" value="Genomic_DNA"/>
</dbReference>
<evidence type="ECO:0000256" key="1">
    <source>
        <dbReference type="SAM" id="SignalP"/>
    </source>
</evidence>
<reference evidence="4 5" key="1">
    <citation type="submission" date="2018-05" db="EMBL/GenBank/DDBJ databases">
        <title>Genomic Encyclopedia of Type Strains, Phase I: the one thousand microbial genomes (KMG-I) project.</title>
        <authorList>
            <person name="Kyrpides N."/>
        </authorList>
    </citation>
    <scope>NUCLEOTIDE SEQUENCE [LARGE SCALE GENOMIC DNA]</scope>
    <source>
        <strain evidence="4 5">DSM 15611</strain>
    </source>
</reference>
<feature type="domain" description="NigD-like C-terminal" evidence="3">
    <location>
        <begin position="123"/>
        <end position="230"/>
    </location>
</feature>
<organism evidence="4 5">
    <name type="scientific">Hoylesella shahii DSM 15611 = JCM 12083</name>
    <dbReference type="NCBI Taxonomy" id="1122991"/>
    <lineage>
        <taxon>Bacteria</taxon>
        <taxon>Pseudomonadati</taxon>
        <taxon>Bacteroidota</taxon>
        <taxon>Bacteroidia</taxon>
        <taxon>Bacteroidales</taxon>
        <taxon>Prevotellaceae</taxon>
        <taxon>Hoylesella</taxon>
    </lineage>
</organism>
<name>A0A318HTY5_9BACT</name>
<dbReference type="GeneID" id="84900009"/>